<feature type="compositionally biased region" description="Basic and acidic residues" evidence="6">
    <location>
        <begin position="46"/>
        <end position="55"/>
    </location>
</feature>
<dbReference type="AlphaFoldDB" id="A0A2J6WDL1"/>
<evidence type="ECO:0000256" key="1">
    <source>
        <dbReference type="ARBA" id="ARBA00010528"/>
    </source>
</evidence>
<comment type="function">
    <text evidence="5">Forms part of the polypeptide exit tunnel.</text>
</comment>
<evidence type="ECO:0000313" key="8">
    <source>
        <dbReference type="Proteomes" id="UP000237040"/>
    </source>
</evidence>
<dbReference type="Pfam" id="PF00573">
    <property type="entry name" value="Ribosomal_L4"/>
    <property type="match status" value="1"/>
</dbReference>
<keyword evidence="2 5" id="KW-0689">Ribosomal protein</keyword>
<accession>A0A2J6WDL1</accession>
<dbReference type="GO" id="GO:0003735">
    <property type="term" value="F:structural constituent of ribosome"/>
    <property type="evidence" value="ECO:0007669"/>
    <property type="project" value="InterPro"/>
</dbReference>
<dbReference type="Proteomes" id="UP000237040">
    <property type="component" value="Unassembled WGS sequence"/>
</dbReference>
<dbReference type="InterPro" id="IPR013005">
    <property type="entry name" value="Ribosomal_uL4-like"/>
</dbReference>
<name>A0A2J6WDL1_9BACT</name>
<keyword evidence="3 5" id="KW-0687">Ribonucleoprotein</keyword>
<evidence type="ECO:0000313" key="7">
    <source>
        <dbReference type="EMBL" id="PMP66752.1"/>
    </source>
</evidence>
<feature type="region of interest" description="Disordered" evidence="6">
    <location>
        <begin position="44"/>
        <end position="75"/>
    </location>
</feature>
<comment type="subunit">
    <text evidence="5">Part of the 50S ribosomal subunit.</text>
</comment>
<dbReference type="NCBIfam" id="TIGR03953">
    <property type="entry name" value="rplD_bact"/>
    <property type="match status" value="1"/>
</dbReference>
<evidence type="ECO:0000256" key="5">
    <source>
        <dbReference type="HAMAP-Rule" id="MF_01328"/>
    </source>
</evidence>
<dbReference type="SUPFAM" id="SSF52166">
    <property type="entry name" value="Ribosomal protein L4"/>
    <property type="match status" value="1"/>
</dbReference>
<dbReference type="PANTHER" id="PTHR10746">
    <property type="entry name" value="50S RIBOSOMAL PROTEIN L4"/>
    <property type="match status" value="1"/>
</dbReference>
<dbReference type="GO" id="GO:1990904">
    <property type="term" value="C:ribonucleoprotein complex"/>
    <property type="evidence" value="ECO:0007669"/>
    <property type="project" value="UniProtKB-KW"/>
</dbReference>
<dbReference type="PANTHER" id="PTHR10746:SF6">
    <property type="entry name" value="LARGE RIBOSOMAL SUBUNIT PROTEIN UL4M"/>
    <property type="match status" value="1"/>
</dbReference>
<evidence type="ECO:0000256" key="6">
    <source>
        <dbReference type="SAM" id="MobiDB-lite"/>
    </source>
</evidence>
<evidence type="ECO:0000256" key="2">
    <source>
        <dbReference type="ARBA" id="ARBA00022980"/>
    </source>
</evidence>
<organism evidence="7 8">
    <name type="scientific">Caldisericum exile</name>
    <dbReference type="NCBI Taxonomy" id="693075"/>
    <lineage>
        <taxon>Bacteria</taxon>
        <taxon>Pseudomonadati</taxon>
        <taxon>Caldisericota/Cryosericota group</taxon>
        <taxon>Caldisericota</taxon>
        <taxon>Caldisericia</taxon>
        <taxon>Caldisericales</taxon>
        <taxon>Caldisericaceae</taxon>
        <taxon>Caldisericum</taxon>
    </lineage>
</organism>
<proteinExistence type="inferred from homology"/>
<protein>
    <recommendedName>
        <fullName evidence="4 5">Large ribosomal subunit protein uL4</fullName>
    </recommendedName>
</protein>
<comment type="similarity">
    <text evidence="1 5">Belongs to the universal ribosomal protein uL4 family.</text>
</comment>
<sequence>MKSTVIDVKNNTVESLELPDDYFSREVKKHLIYQAVQRYLANRRRGTADTKERGEVSYSTKKVRPQKGLGRSRQGARTSNIWKGGAVVFGPHPRDFSKKMNKKEIDAAIFSALTARFNDGDVHIVSNVKLSGKTKEGVEVLKKIEETVKKNLGDVLFVYSDENGEVERALRNIPTVKPLNYKFLNAYDLMVFDSIVMSKEAVEGIEGWWK</sequence>
<dbReference type="GO" id="GO:0005840">
    <property type="term" value="C:ribosome"/>
    <property type="evidence" value="ECO:0007669"/>
    <property type="project" value="UniProtKB-KW"/>
</dbReference>
<evidence type="ECO:0000256" key="4">
    <source>
        <dbReference type="ARBA" id="ARBA00035244"/>
    </source>
</evidence>
<keyword evidence="5" id="KW-0699">rRNA-binding</keyword>
<dbReference type="GO" id="GO:0006412">
    <property type="term" value="P:translation"/>
    <property type="evidence" value="ECO:0007669"/>
    <property type="project" value="UniProtKB-UniRule"/>
</dbReference>
<dbReference type="GO" id="GO:0019843">
    <property type="term" value="F:rRNA binding"/>
    <property type="evidence" value="ECO:0007669"/>
    <property type="project" value="UniProtKB-UniRule"/>
</dbReference>
<keyword evidence="5" id="KW-0694">RNA-binding</keyword>
<dbReference type="HAMAP" id="MF_01328_B">
    <property type="entry name" value="Ribosomal_uL4_B"/>
    <property type="match status" value="1"/>
</dbReference>
<dbReference type="EMBL" id="PNIL01000064">
    <property type="protein sequence ID" value="PMP66752.1"/>
    <property type="molecule type" value="Genomic_DNA"/>
</dbReference>
<dbReference type="Gene3D" id="3.40.1370.10">
    <property type="match status" value="1"/>
</dbReference>
<reference evidence="7 8" key="1">
    <citation type="submission" date="2018-01" db="EMBL/GenBank/DDBJ databases">
        <title>Metagenomic assembled genomes from two thermal pools in the Uzon Caldera, Kamchatka, Russia.</title>
        <authorList>
            <person name="Wilkins L."/>
            <person name="Ettinger C."/>
        </authorList>
    </citation>
    <scope>NUCLEOTIDE SEQUENCE [LARGE SCALE GENOMIC DNA]</scope>
    <source>
        <strain evidence="7">ZAV-07</strain>
    </source>
</reference>
<evidence type="ECO:0000256" key="3">
    <source>
        <dbReference type="ARBA" id="ARBA00023274"/>
    </source>
</evidence>
<dbReference type="InterPro" id="IPR002136">
    <property type="entry name" value="Ribosomal_uL4"/>
</dbReference>
<comment type="function">
    <text evidence="5">One of the primary rRNA binding proteins, this protein initially binds near the 5'-end of the 23S rRNA. It is important during the early stages of 50S assembly. It makes multiple contacts with different domains of the 23S rRNA in the assembled 50S subunit and ribosome.</text>
</comment>
<comment type="caution">
    <text evidence="7">The sequence shown here is derived from an EMBL/GenBank/DDBJ whole genome shotgun (WGS) entry which is preliminary data.</text>
</comment>
<dbReference type="RefSeq" id="WP_416085822.1">
    <property type="nucleotide sequence ID" value="NZ_JBNARP010000026.1"/>
</dbReference>
<gene>
    <name evidence="5" type="primary">rplD</name>
    <name evidence="7" type="ORF">C0189_04400</name>
</gene>
<dbReference type="InterPro" id="IPR023574">
    <property type="entry name" value="Ribosomal_uL4_dom_sf"/>
</dbReference>